<dbReference type="GO" id="GO:0030246">
    <property type="term" value="F:carbohydrate binding"/>
    <property type="evidence" value="ECO:0007669"/>
    <property type="project" value="UniProtKB-KW"/>
</dbReference>
<keyword evidence="4 18" id="KW-0808">Transferase</keyword>
<dbReference type="InterPro" id="IPR017441">
    <property type="entry name" value="Protein_kinase_ATP_BS"/>
</dbReference>
<dbReference type="CDD" id="cd00053">
    <property type="entry name" value="EGF"/>
    <property type="match status" value="1"/>
</dbReference>
<keyword evidence="9 18" id="KW-0418">Kinase</keyword>
<dbReference type="InParanoid" id="A0A2P5B3Y1"/>
<dbReference type="AlphaFoldDB" id="A0A2P5B3Y1"/>
<dbReference type="SUPFAM" id="SSF56112">
    <property type="entry name" value="Protein kinase-like (PK-like)"/>
    <property type="match status" value="1"/>
</dbReference>
<dbReference type="InterPro" id="IPR001480">
    <property type="entry name" value="Bulb-type_lectin_dom"/>
</dbReference>
<dbReference type="GO" id="GO:0048544">
    <property type="term" value="P:recognition of pollen"/>
    <property type="evidence" value="ECO:0007669"/>
    <property type="project" value="InterPro"/>
</dbReference>
<dbReference type="GO" id="GO:0016020">
    <property type="term" value="C:membrane"/>
    <property type="evidence" value="ECO:0007669"/>
    <property type="project" value="UniProtKB-SubCell"/>
</dbReference>
<dbReference type="InterPro" id="IPR000719">
    <property type="entry name" value="Prot_kinase_dom"/>
</dbReference>
<evidence type="ECO:0000259" key="23">
    <source>
        <dbReference type="PROSITE" id="PS50927"/>
    </source>
</evidence>
<dbReference type="InterPro" id="IPR003609">
    <property type="entry name" value="Pan_app"/>
</dbReference>
<evidence type="ECO:0000256" key="9">
    <source>
        <dbReference type="ARBA" id="ARBA00022777"/>
    </source>
</evidence>
<evidence type="ECO:0000256" key="8">
    <source>
        <dbReference type="ARBA" id="ARBA00022741"/>
    </source>
</evidence>
<gene>
    <name evidence="25" type="ORF">TorRG33x02_333770</name>
</gene>
<dbReference type="OrthoDB" id="758220at2759"/>
<evidence type="ECO:0000256" key="15">
    <source>
        <dbReference type="ARBA" id="ARBA00023180"/>
    </source>
</evidence>
<evidence type="ECO:0000256" key="2">
    <source>
        <dbReference type="ARBA" id="ARBA00022527"/>
    </source>
</evidence>
<comment type="catalytic activity">
    <reaction evidence="17 18">
        <text>L-seryl-[protein] + ATP = O-phospho-L-seryl-[protein] + ADP + H(+)</text>
        <dbReference type="Rhea" id="RHEA:17989"/>
        <dbReference type="Rhea" id="RHEA-COMP:9863"/>
        <dbReference type="Rhea" id="RHEA-COMP:11604"/>
        <dbReference type="ChEBI" id="CHEBI:15378"/>
        <dbReference type="ChEBI" id="CHEBI:29999"/>
        <dbReference type="ChEBI" id="CHEBI:30616"/>
        <dbReference type="ChEBI" id="CHEBI:83421"/>
        <dbReference type="ChEBI" id="CHEBI:456216"/>
        <dbReference type="EC" id="2.7.11.1"/>
    </reaction>
</comment>
<evidence type="ECO:0000256" key="13">
    <source>
        <dbReference type="ARBA" id="ARBA00023157"/>
    </source>
</evidence>
<dbReference type="PROSITE" id="PS00107">
    <property type="entry name" value="PROTEIN_KINASE_ATP"/>
    <property type="match status" value="1"/>
</dbReference>
<feature type="chain" id="PRO_5015113015" description="Receptor-like serine/threonine-protein kinase" evidence="21">
    <location>
        <begin position="21"/>
        <end position="781"/>
    </location>
</feature>
<dbReference type="Gene3D" id="1.10.510.10">
    <property type="entry name" value="Transferase(Phosphotransferase) domain 1"/>
    <property type="match status" value="1"/>
</dbReference>
<keyword evidence="5 20" id="KW-0812">Transmembrane</keyword>
<evidence type="ECO:0000256" key="11">
    <source>
        <dbReference type="ARBA" id="ARBA00022989"/>
    </source>
</evidence>
<evidence type="ECO:0000259" key="24">
    <source>
        <dbReference type="PROSITE" id="PS50948"/>
    </source>
</evidence>
<evidence type="ECO:0000256" key="16">
    <source>
        <dbReference type="ARBA" id="ARBA00047899"/>
    </source>
</evidence>
<feature type="transmembrane region" description="Helical" evidence="20">
    <location>
        <begin position="435"/>
        <end position="457"/>
    </location>
</feature>
<dbReference type="GO" id="GO:0005524">
    <property type="term" value="F:ATP binding"/>
    <property type="evidence" value="ECO:0007669"/>
    <property type="project" value="UniProtKB-UniRule"/>
</dbReference>
<evidence type="ECO:0000256" key="20">
    <source>
        <dbReference type="SAM" id="Phobius"/>
    </source>
</evidence>
<dbReference type="PIRSF" id="PIRSF000641">
    <property type="entry name" value="SRK"/>
    <property type="match status" value="1"/>
</dbReference>
<sequence length="781" mass="88012">MAFFLKLLLLLVVVFITSEAQQIRHSNISRGSSLTPTNSYWLSSSGLYAFGLYEQGNGYSVGIFLAGIPQKTVVWTANRDSSPVTGNVTLLFTTEGQLILQSEQGQESVANPSQPASSASMLDSGNFVLYDSNWQILWQSFDSPTDTLLPSQRLLTDKELISAVSESDHSTGIFRLKMQKDGNLVQYPVGTPNEAAYSYFTSWTDKKGDNVTLVFDVDGHLYLMNSTGSNMKNITDGGFPRENTTFLMRIDTDGLFRVYSHVLDQQNGSWSIEWLSSNDKCSPKGLCGLNGFCVTSGQDATCSCLPGFQVVDRGNWNSGCFTNFTAESCGNEHENPMTTIEEIPNTVWEDMSYSVQSLSGKEDCKQACLDDCNCEAAFYKDGNCGKQRLPLRYGRKQAGESNVALIKVYNTKLKSPIVERFAPKERSNRSFRRDILITSIVLVTFGSIMVVVSLVVLHKSRFWTYRKISAHKGHEVEFGGEVAPRSYSYEELEQMTDNFKEEIGRGSFGTVYKGTSLNSQQVVAVKRLGRLLEEGDIEFQNEMKAIGRTHHKNLVRLLGYCREESHRLLVYEYMANGSLADLLFREENQPCWDERRGIACGIASGILYLHEECETQIIHCDIKPQNILIDNNRCAKISDFGLAKLLMPDQTKTFTGIRGTRGYVAPEWHKRLPITVKADVYSFGIVLLEIICRRRNVVFDILEEEEAILEDWVYNCFQTGRLQKLVNDDEEIDKSQLERMVKVALWCVQEEPLLRPSMKKVLLMLEGVMEIPIPPIRNSFS</sequence>
<organism evidence="25 26">
    <name type="scientific">Trema orientale</name>
    <name type="common">Charcoal tree</name>
    <name type="synonym">Celtis orientalis</name>
    <dbReference type="NCBI Taxonomy" id="63057"/>
    <lineage>
        <taxon>Eukaryota</taxon>
        <taxon>Viridiplantae</taxon>
        <taxon>Streptophyta</taxon>
        <taxon>Embryophyta</taxon>
        <taxon>Tracheophyta</taxon>
        <taxon>Spermatophyta</taxon>
        <taxon>Magnoliopsida</taxon>
        <taxon>eudicotyledons</taxon>
        <taxon>Gunneridae</taxon>
        <taxon>Pentapetalae</taxon>
        <taxon>rosids</taxon>
        <taxon>fabids</taxon>
        <taxon>Rosales</taxon>
        <taxon>Cannabaceae</taxon>
        <taxon>Trema</taxon>
    </lineage>
</organism>
<dbReference type="STRING" id="63057.A0A2P5B3Y1"/>
<evidence type="ECO:0000256" key="7">
    <source>
        <dbReference type="ARBA" id="ARBA00022734"/>
    </source>
</evidence>
<evidence type="ECO:0000256" key="3">
    <source>
        <dbReference type="ARBA" id="ARBA00022536"/>
    </source>
</evidence>
<feature type="domain" description="Apple" evidence="24">
    <location>
        <begin position="329"/>
        <end position="410"/>
    </location>
</feature>
<dbReference type="GO" id="GO:0106310">
    <property type="term" value="F:protein serine kinase activity"/>
    <property type="evidence" value="ECO:0007669"/>
    <property type="project" value="RHEA"/>
</dbReference>
<keyword evidence="10 18" id="KW-0067">ATP-binding</keyword>
<keyword evidence="12 20" id="KW-0472">Membrane</keyword>
<dbReference type="FunFam" id="3.30.200.20:FF:000059">
    <property type="entry name" value="S-receptor-like serine/threonine-protein kinase"/>
    <property type="match status" value="1"/>
</dbReference>
<dbReference type="EC" id="2.7.11.1" evidence="18"/>
<protein>
    <recommendedName>
        <fullName evidence="18">Receptor-like serine/threonine-protein kinase</fullName>
        <ecNumber evidence="18">2.7.11.1</ecNumber>
    </recommendedName>
</protein>
<evidence type="ECO:0000256" key="1">
    <source>
        <dbReference type="ARBA" id="ARBA00004479"/>
    </source>
</evidence>
<comment type="catalytic activity">
    <reaction evidence="16 18">
        <text>L-threonyl-[protein] + ATP = O-phospho-L-threonyl-[protein] + ADP + H(+)</text>
        <dbReference type="Rhea" id="RHEA:46608"/>
        <dbReference type="Rhea" id="RHEA-COMP:11060"/>
        <dbReference type="Rhea" id="RHEA-COMP:11605"/>
        <dbReference type="ChEBI" id="CHEBI:15378"/>
        <dbReference type="ChEBI" id="CHEBI:30013"/>
        <dbReference type="ChEBI" id="CHEBI:30616"/>
        <dbReference type="ChEBI" id="CHEBI:61977"/>
        <dbReference type="ChEBI" id="CHEBI:456216"/>
        <dbReference type="EC" id="2.7.11.1"/>
    </reaction>
</comment>
<dbReference type="PANTHER" id="PTHR47976:SF7">
    <property type="entry name" value="RECEPTOR-LIKE SERINE_THREONINE-PROTEIN KINASE"/>
    <property type="match status" value="1"/>
</dbReference>
<dbReference type="PANTHER" id="PTHR47976">
    <property type="entry name" value="G-TYPE LECTIN S-RECEPTOR-LIKE SERINE/THREONINE-PROTEIN KINASE SD2-5"/>
    <property type="match status" value="1"/>
</dbReference>
<dbReference type="Pfam" id="PF01453">
    <property type="entry name" value="B_lectin"/>
    <property type="match status" value="1"/>
</dbReference>
<comment type="caution">
    <text evidence="25">The sequence shown here is derived from an EMBL/GenBank/DDBJ whole genome shotgun (WGS) entry which is preliminary data.</text>
</comment>
<evidence type="ECO:0000256" key="19">
    <source>
        <dbReference type="PROSITE-ProRule" id="PRU10141"/>
    </source>
</evidence>
<feature type="binding site" evidence="19">
    <location>
        <position position="526"/>
    </location>
    <ligand>
        <name>ATP</name>
        <dbReference type="ChEBI" id="CHEBI:30616"/>
    </ligand>
</feature>
<keyword evidence="8 18" id="KW-0547">Nucleotide-binding</keyword>
<dbReference type="Pfam" id="PF00954">
    <property type="entry name" value="S_locus_glycop"/>
    <property type="match status" value="1"/>
</dbReference>
<evidence type="ECO:0000256" key="21">
    <source>
        <dbReference type="SAM" id="SignalP"/>
    </source>
</evidence>
<keyword evidence="2 18" id="KW-0723">Serine/threonine-protein kinase</keyword>
<dbReference type="Proteomes" id="UP000237000">
    <property type="component" value="Unassembled WGS sequence"/>
</dbReference>
<dbReference type="GO" id="GO:0004674">
    <property type="term" value="F:protein serine/threonine kinase activity"/>
    <property type="evidence" value="ECO:0007669"/>
    <property type="project" value="UniProtKB-KW"/>
</dbReference>
<proteinExistence type="inferred from homology"/>
<evidence type="ECO:0000259" key="22">
    <source>
        <dbReference type="PROSITE" id="PS50011"/>
    </source>
</evidence>
<keyword evidence="26" id="KW-1185">Reference proteome</keyword>
<accession>A0A2P5B3Y1</accession>
<dbReference type="InterPro" id="IPR011009">
    <property type="entry name" value="Kinase-like_dom_sf"/>
</dbReference>
<keyword evidence="11 20" id="KW-1133">Transmembrane helix</keyword>
<comment type="similarity">
    <text evidence="18">Belongs to the protein kinase superfamily. Ser/Thr protein kinase family.</text>
</comment>
<dbReference type="Gene3D" id="2.90.10.10">
    <property type="entry name" value="Bulb-type lectin domain"/>
    <property type="match status" value="2"/>
</dbReference>
<dbReference type="FunFam" id="1.10.510.10:FF:000237">
    <property type="entry name" value="G-type lectin S-receptor-like serine/threonine-protein kinase"/>
    <property type="match status" value="1"/>
</dbReference>
<dbReference type="Pfam" id="PF00069">
    <property type="entry name" value="Pkinase"/>
    <property type="match status" value="1"/>
</dbReference>
<feature type="signal peptide" evidence="21">
    <location>
        <begin position="1"/>
        <end position="20"/>
    </location>
</feature>
<dbReference type="InterPro" id="IPR036426">
    <property type="entry name" value="Bulb-type_lectin_dom_sf"/>
</dbReference>
<evidence type="ECO:0000313" key="26">
    <source>
        <dbReference type="Proteomes" id="UP000237000"/>
    </source>
</evidence>
<dbReference type="CDD" id="cd14066">
    <property type="entry name" value="STKc_IRAK"/>
    <property type="match status" value="1"/>
</dbReference>
<keyword evidence="13" id="KW-1015">Disulfide bond</keyword>
<dbReference type="PROSITE" id="PS00108">
    <property type="entry name" value="PROTEIN_KINASE_ST"/>
    <property type="match status" value="1"/>
</dbReference>
<evidence type="ECO:0000313" key="25">
    <source>
        <dbReference type="EMBL" id="PON43483.1"/>
    </source>
</evidence>
<evidence type="ECO:0000256" key="6">
    <source>
        <dbReference type="ARBA" id="ARBA00022729"/>
    </source>
</evidence>
<dbReference type="InterPro" id="IPR051343">
    <property type="entry name" value="G-type_lectin_kinases/EP1-like"/>
</dbReference>
<keyword evidence="7" id="KW-0430">Lectin</keyword>
<dbReference type="SMART" id="SM00220">
    <property type="entry name" value="S_TKc"/>
    <property type="match status" value="1"/>
</dbReference>
<dbReference type="Gene3D" id="3.30.200.20">
    <property type="entry name" value="Phosphorylase Kinase, domain 1"/>
    <property type="match status" value="1"/>
</dbReference>
<evidence type="ECO:0000256" key="10">
    <source>
        <dbReference type="ARBA" id="ARBA00022840"/>
    </source>
</evidence>
<feature type="domain" description="Protein kinase" evidence="22">
    <location>
        <begin position="497"/>
        <end position="769"/>
    </location>
</feature>
<reference evidence="26" key="1">
    <citation type="submission" date="2016-06" db="EMBL/GenBank/DDBJ databases">
        <title>Parallel loss of symbiosis genes in relatives of nitrogen-fixing non-legume Parasponia.</title>
        <authorList>
            <person name="Van Velzen R."/>
            <person name="Holmer R."/>
            <person name="Bu F."/>
            <person name="Rutten L."/>
            <person name="Van Zeijl A."/>
            <person name="Liu W."/>
            <person name="Santuari L."/>
            <person name="Cao Q."/>
            <person name="Sharma T."/>
            <person name="Shen D."/>
            <person name="Roswanjaya Y."/>
            <person name="Wardhani T."/>
            <person name="Kalhor M.S."/>
            <person name="Jansen J."/>
            <person name="Van den Hoogen J."/>
            <person name="Gungor B."/>
            <person name="Hartog M."/>
            <person name="Hontelez J."/>
            <person name="Verver J."/>
            <person name="Yang W.-C."/>
            <person name="Schijlen E."/>
            <person name="Repin R."/>
            <person name="Schilthuizen M."/>
            <person name="Schranz E."/>
            <person name="Heidstra R."/>
            <person name="Miyata K."/>
            <person name="Fedorova E."/>
            <person name="Kohlen W."/>
            <person name="Bisseling T."/>
            <person name="Smit S."/>
            <person name="Geurts R."/>
        </authorList>
    </citation>
    <scope>NUCLEOTIDE SEQUENCE [LARGE SCALE GENOMIC DNA]</scope>
    <source>
        <strain evidence="26">cv. RG33-2</strain>
    </source>
</reference>
<comment type="subcellular location">
    <subcellularLocation>
        <location evidence="1">Membrane</location>
        <topology evidence="1">Single-pass type I membrane protein</topology>
    </subcellularLocation>
</comment>
<dbReference type="PROSITE" id="PS50927">
    <property type="entry name" value="BULB_LECTIN"/>
    <property type="match status" value="1"/>
</dbReference>
<evidence type="ECO:0000256" key="5">
    <source>
        <dbReference type="ARBA" id="ARBA00022692"/>
    </source>
</evidence>
<dbReference type="FunFam" id="2.90.10.10:FF:000026">
    <property type="entry name" value="Serine/threonine-protein kinase"/>
    <property type="match status" value="1"/>
</dbReference>
<dbReference type="InterPro" id="IPR008271">
    <property type="entry name" value="Ser/Thr_kinase_AS"/>
</dbReference>
<feature type="domain" description="Bulb-type lectin" evidence="23">
    <location>
        <begin position="25"/>
        <end position="142"/>
    </location>
</feature>
<dbReference type="EMBL" id="JXTC01000614">
    <property type="protein sequence ID" value="PON43483.1"/>
    <property type="molecule type" value="Genomic_DNA"/>
</dbReference>
<keyword evidence="6 21" id="KW-0732">Signal</keyword>
<evidence type="ECO:0000256" key="17">
    <source>
        <dbReference type="ARBA" id="ARBA00048679"/>
    </source>
</evidence>
<dbReference type="PROSITE" id="PS50948">
    <property type="entry name" value="PAN"/>
    <property type="match status" value="1"/>
</dbReference>
<dbReference type="PROSITE" id="PS50011">
    <property type="entry name" value="PROTEIN_KINASE_DOM"/>
    <property type="match status" value="1"/>
</dbReference>
<dbReference type="SUPFAM" id="SSF51110">
    <property type="entry name" value="alpha-D-mannose-specific plant lectins"/>
    <property type="match status" value="2"/>
</dbReference>
<evidence type="ECO:0000256" key="14">
    <source>
        <dbReference type="ARBA" id="ARBA00023170"/>
    </source>
</evidence>
<dbReference type="InterPro" id="IPR000858">
    <property type="entry name" value="S_locus_glycoprot_dom"/>
</dbReference>
<dbReference type="InterPro" id="IPR024171">
    <property type="entry name" value="SRK-like_kinase"/>
</dbReference>
<keyword evidence="15" id="KW-0325">Glycoprotein</keyword>
<name>A0A2P5B3Y1_TREOI</name>
<keyword evidence="3" id="KW-0245">EGF-like domain</keyword>
<evidence type="ECO:0000256" key="4">
    <source>
        <dbReference type="ARBA" id="ARBA00022679"/>
    </source>
</evidence>
<evidence type="ECO:0000256" key="12">
    <source>
        <dbReference type="ARBA" id="ARBA00023136"/>
    </source>
</evidence>
<dbReference type="SMART" id="SM00108">
    <property type="entry name" value="B_lectin"/>
    <property type="match status" value="1"/>
</dbReference>
<evidence type="ECO:0000256" key="18">
    <source>
        <dbReference type="PIRNR" id="PIRNR000641"/>
    </source>
</evidence>
<keyword evidence="14 25" id="KW-0675">Receptor</keyword>